<dbReference type="Gene3D" id="2.40.30.10">
    <property type="entry name" value="Translation factors"/>
    <property type="match status" value="1"/>
</dbReference>
<dbReference type="GO" id="GO:0016491">
    <property type="term" value="F:oxidoreductase activity"/>
    <property type="evidence" value="ECO:0007669"/>
    <property type="project" value="InterPro"/>
</dbReference>
<keyword evidence="6" id="KW-0285">Flavoprotein</keyword>
<dbReference type="Gene3D" id="3.40.50.80">
    <property type="entry name" value="Nucleotide-binding domain of ferredoxin-NADP reductase (FNR) module"/>
    <property type="match status" value="1"/>
</dbReference>
<comment type="subunit">
    <text evidence="14">Forms a heterodimer with IrtB.</text>
</comment>
<dbReference type="SMART" id="SM00382">
    <property type="entry name" value="AAA"/>
    <property type="match status" value="1"/>
</dbReference>
<evidence type="ECO:0000256" key="16">
    <source>
        <dbReference type="SAM" id="Phobius"/>
    </source>
</evidence>
<evidence type="ECO:0000256" key="11">
    <source>
        <dbReference type="ARBA" id="ARBA00022989"/>
    </source>
</evidence>
<keyword evidence="5" id="KW-0997">Cell inner membrane</keyword>
<dbReference type="Pfam" id="PF04954">
    <property type="entry name" value="SIP"/>
    <property type="match status" value="1"/>
</dbReference>
<dbReference type="CDD" id="cd06193">
    <property type="entry name" value="siderophore_interacting"/>
    <property type="match status" value="1"/>
</dbReference>
<evidence type="ECO:0000256" key="13">
    <source>
        <dbReference type="ARBA" id="ARBA00023455"/>
    </source>
</evidence>
<dbReference type="AlphaFoldDB" id="A0A160PQP9"/>
<keyword evidence="12 16" id="KW-0472">Membrane</keyword>
<keyword evidence="9" id="KW-0274">FAD</keyword>
<gene>
    <name evidence="20" type="ORF">N24_2185</name>
</gene>
<dbReference type="PROSITE" id="PS51384">
    <property type="entry name" value="FAD_FR"/>
    <property type="match status" value="1"/>
</dbReference>
<keyword evidence="3" id="KW-0813">Transport</keyword>
<dbReference type="InterPro" id="IPR039261">
    <property type="entry name" value="FNR_nucleotide-bd"/>
</dbReference>
<dbReference type="RefSeq" id="WP_197702396.1">
    <property type="nucleotide sequence ID" value="NZ_AP017369.1"/>
</dbReference>
<evidence type="ECO:0000256" key="7">
    <source>
        <dbReference type="ARBA" id="ARBA00022692"/>
    </source>
</evidence>
<evidence type="ECO:0000313" key="20">
    <source>
        <dbReference type="EMBL" id="BAU96447.1"/>
    </source>
</evidence>
<sequence length="857" mass="94069">MAKRGINGAIMRAYGAQDHDAEVIRTHLISPGYLRVYFHSDTLLEDDIVAPAAALRFWFPDPQREDFEHQRGYTIVEGDATTGIFAIDFVLHEPSGPASSWAKTAQPGMTVKVTPFGSTRFDLPDHLPAGYLLIGDSASIPAINGILKTVPPEIPIELYLEEHLETDQLIPLVEHPRARVHWVPRQGEASLAASIESRDWSNWYVWATPESGSLKQLRARLKGEFGFPRSETHAQAYWYYGRAFGSNRSKAQPEVVPEDRTTIKPVASAAPVTEVSQGTWRSQAGTRLIAPLKSTLIIAGVAQVLITLIQLVPYVLLVELARLLLTGAESSALWTVGQWAIGVMVGGAILASLLIWWLHSIDARFSRDLRQRLLKKMSRLPLGWFNSHGSGRVKQLVQDDTLSLHFLVTHAVPDAVAAATAPIAVLIYLFVVDWRIALVLFVPVLAYIFGMAVMIAQSGSKTSQAMKWSEQMNVEAGAYIEGQPVIRIFGGAAASTFRTKLGQYIEFLRSWQQPMIGQKTFIDLVTRPGTFLFLISLMGTVLITTGAMSPIDILPFLFLGTTFGARLLGVGYGLSGLRAGLLAARNIQNTLDETELDTPPATNEDTQQSTAQGLVEFKEVNFSYRYGIPVLENINLTLRPGSVTALVGASGSGKSTLAALLARFYDVDSGAILINGKDIRTMSPDELYTHVGFVFQQTQLIQGTVRDNIALADPDASFERIEHAARAAQIHERIMRMPKGYDTDINADAALSGGEKQRLTIARALLANTPILVLDEATAFADPESEYLVQQALNKLIAGRTVVVIAHRLHTITSVDNIVVLDQGKIAESGTHGELLQADGRYRQLWNANQDHREHHS</sequence>
<keyword evidence="4" id="KW-1003">Cell membrane</keyword>
<dbReference type="Pfam" id="PF00005">
    <property type="entry name" value="ABC_tran"/>
    <property type="match status" value="1"/>
</dbReference>
<reference evidence="20 21" key="1">
    <citation type="submission" date="2016-02" db="EMBL/GenBank/DDBJ databases">
        <title>Corynebacterium glutamicum N24 whole genome sequencing project.</title>
        <authorList>
            <person name="Matsutani M."/>
            <person name="Nangtapong N."/>
            <person name="Yakushi T."/>
            <person name="Matsushita K."/>
        </authorList>
    </citation>
    <scope>NUCLEOTIDE SEQUENCE [LARGE SCALE GENOMIC DNA]</scope>
    <source>
        <strain evidence="20 21">N24</strain>
    </source>
</reference>
<feature type="transmembrane region" description="Helical" evidence="16">
    <location>
        <begin position="402"/>
        <end position="430"/>
    </location>
</feature>
<keyword evidence="11 16" id="KW-1133">Transmembrane helix</keyword>
<comment type="cofactor">
    <cofactor evidence="1">
        <name>FAD</name>
        <dbReference type="ChEBI" id="CHEBI:57692"/>
    </cofactor>
</comment>
<evidence type="ECO:0000313" key="21">
    <source>
        <dbReference type="Proteomes" id="UP000218244"/>
    </source>
</evidence>
<keyword evidence="8" id="KW-0547">Nucleotide-binding</keyword>
<dbReference type="PROSITE" id="PS50929">
    <property type="entry name" value="ABC_TM1F"/>
    <property type="match status" value="1"/>
</dbReference>
<evidence type="ECO:0000256" key="9">
    <source>
        <dbReference type="ARBA" id="ARBA00022827"/>
    </source>
</evidence>
<evidence type="ECO:0000259" key="19">
    <source>
        <dbReference type="PROSITE" id="PS51384"/>
    </source>
</evidence>
<comment type="similarity">
    <text evidence="13">Belongs to the ABC transporter superfamily. Siderophore-Fe(3+) uptake transporter (SIUT) (TC 3.A.1.21) family.</text>
</comment>
<feature type="transmembrane region" description="Helical" evidence="16">
    <location>
        <begin position="553"/>
        <end position="575"/>
    </location>
</feature>
<dbReference type="InterPro" id="IPR017871">
    <property type="entry name" value="ABC_transporter-like_CS"/>
</dbReference>
<evidence type="ECO:0000256" key="1">
    <source>
        <dbReference type="ARBA" id="ARBA00001974"/>
    </source>
</evidence>
<evidence type="ECO:0000256" key="5">
    <source>
        <dbReference type="ARBA" id="ARBA00022519"/>
    </source>
</evidence>
<dbReference type="PANTHER" id="PTHR43394:SF1">
    <property type="entry name" value="ATP-BINDING CASSETTE SUB-FAMILY B MEMBER 10, MITOCHONDRIAL"/>
    <property type="match status" value="1"/>
</dbReference>
<evidence type="ECO:0000256" key="3">
    <source>
        <dbReference type="ARBA" id="ARBA00022448"/>
    </source>
</evidence>
<dbReference type="InterPro" id="IPR017938">
    <property type="entry name" value="Riboflavin_synthase-like_b-brl"/>
</dbReference>
<dbReference type="GO" id="GO:0005886">
    <property type="term" value="C:plasma membrane"/>
    <property type="evidence" value="ECO:0007669"/>
    <property type="project" value="UniProtKB-SubCell"/>
</dbReference>
<evidence type="ECO:0000256" key="12">
    <source>
        <dbReference type="ARBA" id="ARBA00023136"/>
    </source>
</evidence>
<evidence type="ECO:0000256" key="8">
    <source>
        <dbReference type="ARBA" id="ARBA00022741"/>
    </source>
</evidence>
<dbReference type="SUPFAM" id="SSF63380">
    <property type="entry name" value="Riboflavin synthase domain-like"/>
    <property type="match status" value="1"/>
</dbReference>
<keyword evidence="7 16" id="KW-0812">Transmembrane</keyword>
<dbReference type="Pfam" id="PF00664">
    <property type="entry name" value="ABC_membrane"/>
    <property type="match status" value="1"/>
</dbReference>
<feature type="domain" description="FAD-binding FR-type" evidence="19">
    <location>
        <begin position="16"/>
        <end position="124"/>
    </location>
</feature>
<name>A0A160PQP9_9CORY</name>
<dbReference type="KEGG" id="csur:N24_2185"/>
<dbReference type="InterPro" id="IPR039421">
    <property type="entry name" value="Type_1_exporter"/>
</dbReference>
<dbReference type="InterPro" id="IPR036640">
    <property type="entry name" value="ABC1_TM_sf"/>
</dbReference>
<feature type="transmembrane region" description="Helical" evidence="16">
    <location>
        <begin position="529"/>
        <end position="547"/>
    </location>
</feature>
<dbReference type="InterPro" id="IPR011527">
    <property type="entry name" value="ABC1_TM_dom"/>
</dbReference>
<dbReference type="PROSITE" id="PS50893">
    <property type="entry name" value="ABC_TRANSPORTER_2"/>
    <property type="match status" value="1"/>
</dbReference>
<dbReference type="InterPro" id="IPR013113">
    <property type="entry name" value="SIP_FAD-bd"/>
</dbReference>
<dbReference type="GO" id="GO:0015421">
    <property type="term" value="F:ABC-type oligopeptide transporter activity"/>
    <property type="evidence" value="ECO:0007669"/>
    <property type="project" value="TreeGrafter"/>
</dbReference>
<feature type="domain" description="ABC transmembrane type-1" evidence="18">
    <location>
        <begin position="297"/>
        <end position="579"/>
    </location>
</feature>
<evidence type="ECO:0000256" key="6">
    <source>
        <dbReference type="ARBA" id="ARBA00022630"/>
    </source>
</evidence>
<dbReference type="SUPFAM" id="SSF90123">
    <property type="entry name" value="ABC transporter transmembrane region"/>
    <property type="match status" value="1"/>
</dbReference>
<dbReference type="InterPro" id="IPR007037">
    <property type="entry name" value="SIP_rossman_dom"/>
</dbReference>
<dbReference type="PANTHER" id="PTHR43394">
    <property type="entry name" value="ATP-DEPENDENT PERMEASE MDL1, MITOCHONDRIAL"/>
    <property type="match status" value="1"/>
</dbReference>
<dbReference type="SUPFAM" id="SSF52540">
    <property type="entry name" value="P-loop containing nucleoside triphosphate hydrolases"/>
    <property type="match status" value="1"/>
</dbReference>
<dbReference type="Gene3D" id="3.40.50.300">
    <property type="entry name" value="P-loop containing nucleotide triphosphate hydrolases"/>
    <property type="match status" value="1"/>
</dbReference>
<dbReference type="Proteomes" id="UP000218244">
    <property type="component" value="Chromosome"/>
</dbReference>
<evidence type="ECO:0000256" key="14">
    <source>
        <dbReference type="ARBA" id="ARBA00023467"/>
    </source>
</evidence>
<feature type="transmembrane region" description="Helical" evidence="16">
    <location>
        <begin position="336"/>
        <end position="358"/>
    </location>
</feature>
<dbReference type="Pfam" id="PF08021">
    <property type="entry name" value="FAD_binding_9"/>
    <property type="match status" value="1"/>
</dbReference>
<dbReference type="InterPro" id="IPR017927">
    <property type="entry name" value="FAD-bd_FR_type"/>
</dbReference>
<dbReference type="EMBL" id="AP017369">
    <property type="protein sequence ID" value="BAU96447.1"/>
    <property type="molecule type" value="Genomic_DNA"/>
</dbReference>
<dbReference type="Gene3D" id="1.20.1560.10">
    <property type="entry name" value="ABC transporter type 1, transmembrane domain"/>
    <property type="match status" value="1"/>
</dbReference>
<dbReference type="InterPro" id="IPR003593">
    <property type="entry name" value="AAA+_ATPase"/>
</dbReference>
<dbReference type="InterPro" id="IPR027417">
    <property type="entry name" value="P-loop_NTPase"/>
</dbReference>
<accession>A0A160PQP9</accession>
<evidence type="ECO:0000256" key="2">
    <source>
        <dbReference type="ARBA" id="ARBA00004429"/>
    </source>
</evidence>
<dbReference type="GO" id="GO:0005524">
    <property type="term" value="F:ATP binding"/>
    <property type="evidence" value="ECO:0007669"/>
    <property type="project" value="UniProtKB-KW"/>
</dbReference>
<protein>
    <recommendedName>
        <fullName evidence="15">Mycobactin import ATP-binding/permease protein IrtA</fullName>
    </recommendedName>
</protein>
<proteinExistence type="inferred from homology"/>
<dbReference type="FunFam" id="3.40.50.300:FF:000221">
    <property type="entry name" value="Multidrug ABC transporter ATP-binding protein"/>
    <property type="match status" value="1"/>
</dbReference>
<dbReference type="InterPro" id="IPR003439">
    <property type="entry name" value="ABC_transporter-like_ATP-bd"/>
</dbReference>
<keyword evidence="10" id="KW-0067">ATP-binding</keyword>
<keyword evidence="21" id="KW-1185">Reference proteome</keyword>
<evidence type="ECO:0000259" key="18">
    <source>
        <dbReference type="PROSITE" id="PS50929"/>
    </source>
</evidence>
<dbReference type="PROSITE" id="PS00211">
    <property type="entry name" value="ABC_TRANSPORTER_1"/>
    <property type="match status" value="1"/>
</dbReference>
<feature type="transmembrane region" description="Helical" evidence="16">
    <location>
        <begin position="296"/>
        <end position="316"/>
    </location>
</feature>
<evidence type="ECO:0000256" key="4">
    <source>
        <dbReference type="ARBA" id="ARBA00022475"/>
    </source>
</evidence>
<comment type="subcellular location">
    <subcellularLocation>
        <location evidence="2">Cell inner membrane</location>
        <topology evidence="2">Multi-pass membrane protein</topology>
    </subcellularLocation>
</comment>
<evidence type="ECO:0000256" key="15">
    <source>
        <dbReference type="ARBA" id="ARBA00023488"/>
    </source>
</evidence>
<evidence type="ECO:0000259" key="17">
    <source>
        <dbReference type="PROSITE" id="PS50893"/>
    </source>
</evidence>
<dbReference type="GO" id="GO:0016887">
    <property type="term" value="F:ATP hydrolysis activity"/>
    <property type="evidence" value="ECO:0007669"/>
    <property type="project" value="InterPro"/>
</dbReference>
<feature type="domain" description="ABC transporter" evidence="17">
    <location>
        <begin position="615"/>
        <end position="848"/>
    </location>
</feature>
<organism evidence="20 21">
    <name type="scientific">Corynebacterium suranareeae</name>
    <dbReference type="NCBI Taxonomy" id="2506452"/>
    <lineage>
        <taxon>Bacteria</taxon>
        <taxon>Bacillati</taxon>
        <taxon>Actinomycetota</taxon>
        <taxon>Actinomycetes</taxon>
        <taxon>Mycobacteriales</taxon>
        <taxon>Corynebacteriaceae</taxon>
        <taxon>Corynebacterium</taxon>
    </lineage>
</organism>
<evidence type="ECO:0000256" key="10">
    <source>
        <dbReference type="ARBA" id="ARBA00022840"/>
    </source>
</evidence>
<feature type="transmembrane region" description="Helical" evidence="16">
    <location>
        <begin position="436"/>
        <end position="456"/>
    </location>
</feature>